<dbReference type="InterPro" id="IPR041121">
    <property type="entry name" value="SDH_C"/>
</dbReference>
<dbReference type="EMBL" id="VSSQ01000012">
    <property type="protein sequence ID" value="MPL60422.1"/>
    <property type="molecule type" value="Genomic_DNA"/>
</dbReference>
<keyword evidence="2" id="KW-0028">Amino-acid biosynthesis</keyword>
<keyword evidence="4 9" id="KW-0560">Oxidoreductase</keyword>
<dbReference type="NCBIfam" id="NF001319">
    <property type="entry name" value="PRK00258.3-3"/>
    <property type="match status" value="1"/>
</dbReference>
<dbReference type="HAMAP" id="MF_00222">
    <property type="entry name" value="Shikimate_DH_AroE"/>
    <property type="match status" value="1"/>
</dbReference>
<dbReference type="InterPro" id="IPR022893">
    <property type="entry name" value="Shikimate_DH_fam"/>
</dbReference>
<dbReference type="InterPro" id="IPR006151">
    <property type="entry name" value="Shikm_DH/Glu-tRNA_Rdtase"/>
</dbReference>
<dbReference type="GO" id="GO:0019632">
    <property type="term" value="P:shikimate metabolic process"/>
    <property type="evidence" value="ECO:0007669"/>
    <property type="project" value="InterPro"/>
</dbReference>
<sequence length="284" mass="30301">MISGKTKLVGLIGHPVEHSISPAIHNSAFAAHGLDYAYLPLPVEPANLAAAIAGIKALSFAGANVTIPFKVDVMPYLDEIDSTARFIGAVNTIVIKNGKSIGYNTDAEGFIKSLQQKAIVIKNRNAVLLGAGGAARAVVCGLIGYGVSQITVLARNRDKAEQFAQSFENPTIFGGAWDNDTAKKAMRSCHILINCTPLGMHPMIDNAPPLDWDNVASNAAVCDLIYNPTTTKFLATAAQSGYRTLNGEGMLVEQAALAFKLWTGQEAPRNVMYETFITTFSRTS</sequence>
<protein>
    <recommendedName>
        <fullName evidence="1">shikimate dehydrogenase (NADP(+))</fullName>
        <ecNumber evidence="1">1.1.1.25</ecNumber>
    </recommendedName>
</protein>
<evidence type="ECO:0000313" key="9">
    <source>
        <dbReference type="EMBL" id="MPL60422.1"/>
    </source>
</evidence>
<dbReference type="Gene3D" id="3.40.50.10860">
    <property type="entry name" value="Leucine Dehydrogenase, chain A, domain 1"/>
    <property type="match status" value="1"/>
</dbReference>
<dbReference type="NCBIfam" id="TIGR00507">
    <property type="entry name" value="aroE"/>
    <property type="match status" value="1"/>
</dbReference>
<feature type="domain" description="SDH C-terminal" evidence="8">
    <location>
        <begin position="247"/>
        <end position="275"/>
    </location>
</feature>
<evidence type="ECO:0000256" key="4">
    <source>
        <dbReference type="ARBA" id="ARBA00023002"/>
    </source>
</evidence>
<dbReference type="GO" id="GO:0004764">
    <property type="term" value="F:shikimate 3-dehydrogenase (NADP+) activity"/>
    <property type="evidence" value="ECO:0007669"/>
    <property type="project" value="UniProtKB-EC"/>
</dbReference>
<accession>A0A644T2H4</accession>
<dbReference type="AlphaFoldDB" id="A0A644T2H4"/>
<evidence type="ECO:0000259" key="8">
    <source>
        <dbReference type="Pfam" id="PF18317"/>
    </source>
</evidence>
<evidence type="ECO:0000256" key="3">
    <source>
        <dbReference type="ARBA" id="ARBA00022857"/>
    </source>
</evidence>
<dbReference type="EC" id="1.1.1.25" evidence="1"/>
<dbReference type="Pfam" id="PF08501">
    <property type="entry name" value="Shikimate_dh_N"/>
    <property type="match status" value="1"/>
</dbReference>
<dbReference type="GO" id="GO:0050661">
    <property type="term" value="F:NADP binding"/>
    <property type="evidence" value="ECO:0007669"/>
    <property type="project" value="InterPro"/>
</dbReference>
<dbReference type="InterPro" id="IPR013708">
    <property type="entry name" value="Shikimate_DH-bd_N"/>
</dbReference>
<dbReference type="InterPro" id="IPR046346">
    <property type="entry name" value="Aminoacid_DH-like_N_sf"/>
</dbReference>
<dbReference type="InterPro" id="IPR011342">
    <property type="entry name" value="Shikimate_DH"/>
</dbReference>
<dbReference type="GO" id="GO:0009073">
    <property type="term" value="P:aromatic amino acid family biosynthetic process"/>
    <property type="evidence" value="ECO:0007669"/>
    <property type="project" value="UniProtKB-KW"/>
</dbReference>
<dbReference type="Pfam" id="PF01488">
    <property type="entry name" value="Shikimate_DH"/>
    <property type="match status" value="1"/>
</dbReference>
<dbReference type="PANTHER" id="PTHR21089">
    <property type="entry name" value="SHIKIMATE DEHYDROGENASE"/>
    <property type="match status" value="1"/>
</dbReference>
<name>A0A644T2H4_9ZZZZ</name>
<dbReference type="UniPathway" id="UPA00053">
    <property type="reaction ID" value="UER00087"/>
</dbReference>
<dbReference type="GO" id="GO:0008652">
    <property type="term" value="P:amino acid biosynthetic process"/>
    <property type="evidence" value="ECO:0007669"/>
    <property type="project" value="UniProtKB-KW"/>
</dbReference>
<keyword evidence="3" id="KW-0521">NADP</keyword>
<proteinExistence type="inferred from homology"/>
<dbReference type="CDD" id="cd01065">
    <property type="entry name" value="NAD_bind_Shikimate_DH"/>
    <property type="match status" value="1"/>
</dbReference>
<dbReference type="GO" id="GO:0009423">
    <property type="term" value="P:chorismate biosynthetic process"/>
    <property type="evidence" value="ECO:0007669"/>
    <property type="project" value="UniProtKB-UniPathway"/>
</dbReference>
<comment type="caution">
    <text evidence="9">The sequence shown here is derived from an EMBL/GenBank/DDBJ whole genome shotgun (WGS) entry which is preliminary data.</text>
</comment>
<dbReference type="SUPFAM" id="SSF53223">
    <property type="entry name" value="Aminoacid dehydrogenase-like, N-terminal domain"/>
    <property type="match status" value="1"/>
</dbReference>
<organism evidence="9">
    <name type="scientific">bioreactor metagenome</name>
    <dbReference type="NCBI Taxonomy" id="1076179"/>
    <lineage>
        <taxon>unclassified sequences</taxon>
        <taxon>metagenomes</taxon>
        <taxon>ecological metagenomes</taxon>
    </lineage>
</organism>
<keyword evidence="5" id="KW-0057">Aromatic amino acid biosynthesis</keyword>
<dbReference type="Gene3D" id="3.40.50.720">
    <property type="entry name" value="NAD(P)-binding Rossmann-like Domain"/>
    <property type="match status" value="1"/>
</dbReference>
<evidence type="ECO:0000259" key="6">
    <source>
        <dbReference type="Pfam" id="PF01488"/>
    </source>
</evidence>
<feature type="domain" description="Quinate/shikimate 5-dehydrogenase/glutamyl-tRNA reductase" evidence="6">
    <location>
        <begin position="117"/>
        <end position="196"/>
    </location>
</feature>
<dbReference type="SUPFAM" id="SSF51735">
    <property type="entry name" value="NAD(P)-binding Rossmann-fold domains"/>
    <property type="match status" value="1"/>
</dbReference>
<dbReference type="PANTHER" id="PTHR21089:SF1">
    <property type="entry name" value="BIFUNCTIONAL 3-DEHYDROQUINATE DEHYDRATASE_SHIKIMATE DEHYDROGENASE, CHLOROPLASTIC"/>
    <property type="match status" value="1"/>
</dbReference>
<dbReference type="InterPro" id="IPR036291">
    <property type="entry name" value="NAD(P)-bd_dom_sf"/>
</dbReference>
<reference evidence="9" key="1">
    <citation type="submission" date="2019-08" db="EMBL/GenBank/DDBJ databases">
        <authorList>
            <person name="Kucharzyk K."/>
            <person name="Murdoch R.W."/>
            <person name="Higgins S."/>
            <person name="Loffler F."/>
        </authorList>
    </citation>
    <scope>NUCLEOTIDE SEQUENCE</scope>
</reference>
<evidence type="ECO:0000256" key="5">
    <source>
        <dbReference type="ARBA" id="ARBA00023141"/>
    </source>
</evidence>
<feature type="domain" description="Shikimate dehydrogenase substrate binding N-terminal" evidence="7">
    <location>
        <begin position="11"/>
        <end position="93"/>
    </location>
</feature>
<evidence type="ECO:0000256" key="1">
    <source>
        <dbReference type="ARBA" id="ARBA00012962"/>
    </source>
</evidence>
<gene>
    <name evidence="9" type="primary">aroE_3</name>
    <name evidence="9" type="ORF">SDC9_05983</name>
</gene>
<dbReference type="Pfam" id="PF18317">
    <property type="entry name" value="SDH_C"/>
    <property type="match status" value="1"/>
</dbReference>
<evidence type="ECO:0000259" key="7">
    <source>
        <dbReference type="Pfam" id="PF08501"/>
    </source>
</evidence>
<evidence type="ECO:0000256" key="2">
    <source>
        <dbReference type="ARBA" id="ARBA00022605"/>
    </source>
</evidence>
<dbReference type="NCBIfam" id="NF001314">
    <property type="entry name" value="PRK00258.2-2"/>
    <property type="match status" value="1"/>
</dbReference>